<dbReference type="Proteomes" id="UP000243217">
    <property type="component" value="Unassembled WGS sequence"/>
</dbReference>
<organism evidence="2 3">
    <name type="scientific">Thraustotheca clavata</name>
    <dbReference type="NCBI Taxonomy" id="74557"/>
    <lineage>
        <taxon>Eukaryota</taxon>
        <taxon>Sar</taxon>
        <taxon>Stramenopiles</taxon>
        <taxon>Oomycota</taxon>
        <taxon>Saprolegniomycetes</taxon>
        <taxon>Saprolegniales</taxon>
        <taxon>Achlyaceae</taxon>
        <taxon>Thraustotheca</taxon>
    </lineage>
</organism>
<protein>
    <recommendedName>
        <fullName evidence="4">Secreted protein</fullName>
    </recommendedName>
</protein>
<reference evidence="2 3" key="1">
    <citation type="journal article" date="2014" name="Genome Biol. Evol.">
        <title>The secreted proteins of Achlya hypogyna and Thraustotheca clavata identify the ancestral oomycete secretome and reveal gene acquisitions by horizontal gene transfer.</title>
        <authorList>
            <person name="Misner I."/>
            <person name="Blouin N."/>
            <person name="Leonard G."/>
            <person name="Richards T.A."/>
            <person name="Lane C.E."/>
        </authorList>
    </citation>
    <scope>NUCLEOTIDE SEQUENCE [LARGE SCALE GENOMIC DNA]</scope>
    <source>
        <strain evidence="2 3">ATCC 34112</strain>
    </source>
</reference>
<accession>A0A1W0A7P6</accession>
<name>A0A1W0A7P6_9STRA</name>
<keyword evidence="1" id="KW-0732">Signal</keyword>
<keyword evidence="3" id="KW-1185">Reference proteome</keyword>
<feature type="signal peptide" evidence="1">
    <location>
        <begin position="1"/>
        <end position="18"/>
    </location>
</feature>
<sequence length="64" mass="7366">MLLHFLALLPSFVEVQLALLSMANTMSLDAINPKSIRINKITTRRILSSAYISWYNFEIFDHVP</sequence>
<feature type="chain" id="PRO_5013229720" description="Secreted protein" evidence="1">
    <location>
        <begin position="19"/>
        <end position="64"/>
    </location>
</feature>
<comment type="caution">
    <text evidence="2">The sequence shown here is derived from an EMBL/GenBank/DDBJ whole genome shotgun (WGS) entry which is preliminary data.</text>
</comment>
<evidence type="ECO:0008006" key="4">
    <source>
        <dbReference type="Google" id="ProtNLM"/>
    </source>
</evidence>
<gene>
    <name evidence="2" type="ORF">THRCLA_20411</name>
</gene>
<proteinExistence type="predicted"/>
<evidence type="ECO:0000313" key="2">
    <source>
        <dbReference type="EMBL" id="OQS06255.1"/>
    </source>
</evidence>
<evidence type="ECO:0000313" key="3">
    <source>
        <dbReference type="Proteomes" id="UP000243217"/>
    </source>
</evidence>
<dbReference type="AlphaFoldDB" id="A0A1W0A7P6"/>
<evidence type="ECO:0000256" key="1">
    <source>
        <dbReference type="SAM" id="SignalP"/>
    </source>
</evidence>
<dbReference type="EMBL" id="JNBS01000362">
    <property type="protein sequence ID" value="OQS06255.1"/>
    <property type="molecule type" value="Genomic_DNA"/>
</dbReference>